<feature type="domain" description="C2H2-type" evidence="2">
    <location>
        <begin position="244"/>
        <end position="267"/>
    </location>
</feature>
<evidence type="ECO:0000313" key="4">
    <source>
        <dbReference type="Proteomes" id="UP001215598"/>
    </source>
</evidence>
<feature type="compositionally biased region" description="Low complexity" evidence="1">
    <location>
        <begin position="508"/>
        <end position="519"/>
    </location>
</feature>
<feature type="compositionally biased region" description="Polar residues" evidence="1">
    <location>
        <begin position="155"/>
        <end position="180"/>
    </location>
</feature>
<dbReference type="PROSITE" id="PS00028">
    <property type="entry name" value="ZINC_FINGER_C2H2_1"/>
    <property type="match status" value="1"/>
</dbReference>
<evidence type="ECO:0000313" key="3">
    <source>
        <dbReference type="EMBL" id="KAJ7768328.1"/>
    </source>
</evidence>
<gene>
    <name evidence="3" type="ORF">B0H16DRAFT_1785238</name>
</gene>
<dbReference type="InterPro" id="IPR013087">
    <property type="entry name" value="Znf_C2H2_type"/>
</dbReference>
<feature type="region of interest" description="Disordered" evidence="1">
    <location>
        <begin position="69"/>
        <end position="239"/>
    </location>
</feature>
<proteinExistence type="predicted"/>
<feature type="compositionally biased region" description="Pro residues" evidence="1">
    <location>
        <begin position="429"/>
        <end position="448"/>
    </location>
</feature>
<organism evidence="3 4">
    <name type="scientific">Mycena metata</name>
    <dbReference type="NCBI Taxonomy" id="1033252"/>
    <lineage>
        <taxon>Eukaryota</taxon>
        <taxon>Fungi</taxon>
        <taxon>Dikarya</taxon>
        <taxon>Basidiomycota</taxon>
        <taxon>Agaricomycotina</taxon>
        <taxon>Agaricomycetes</taxon>
        <taxon>Agaricomycetidae</taxon>
        <taxon>Agaricales</taxon>
        <taxon>Marasmiineae</taxon>
        <taxon>Mycenaceae</taxon>
        <taxon>Mycena</taxon>
    </lineage>
</organism>
<accession>A0AAD7NMT2</accession>
<feature type="compositionally biased region" description="Low complexity" evidence="1">
    <location>
        <begin position="120"/>
        <end position="130"/>
    </location>
</feature>
<sequence>MAPLEKTSSTMSEFMLRFNLAEAIDRMSMPPEEAFAMLRAGLESEETPWLSGATDYLLPTAPSYPPPLDALDFAVANQGGSNQNGKRKHSPEELEESSTFQSTATPPRRRKTNQPETVSRRTITRSASARNLLIEQTQSSPLNGGGYTDSHRQRASGNDESSQQNGGALTRSMSTRSMTGNLFALGHNPLPPHPLNQQHLGGRGPRRGREVPSNKHYGVSKEASARGGNFNQGSSPDLPKKLHCPHLGCRSKFGREFELKRHLNTVHRTMPKDQAFQPQIYLRPAHAEELPEAKALIHPNPIYCVCTCLRLEVAPNMSSARMKRRTDSSCPGTSARPGGARYLTRYIFRDPRKPRKSVPPRVPPSNSQMPYPQYPSFRQEGPYMPGNHHSSVVTFAYGGEAPYMPPQPPQPREVPVMLAPEPRYGRGTGPPPNGRNTPYLPPQAPRPPYGLAGPPVKRESTPSTPSLRTPISGGGRHRKVKEEDKPAWDGGYSAPPSTARPPVKRESTPSIPSSSIPSSGGQGGRHRKVKEEDEE</sequence>
<dbReference type="EMBL" id="JARKIB010000020">
    <property type="protein sequence ID" value="KAJ7768328.1"/>
    <property type="molecule type" value="Genomic_DNA"/>
</dbReference>
<protein>
    <recommendedName>
        <fullName evidence="2">C2H2-type domain-containing protein</fullName>
    </recommendedName>
</protein>
<comment type="caution">
    <text evidence="3">The sequence shown here is derived from an EMBL/GenBank/DDBJ whole genome shotgun (WGS) entry which is preliminary data.</text>
</comment>
<dbReference type="AlphaFoldDB" id="A0AAD7NMT2"/>
<keyword evidence="4" id="KW-1185">Reference proteome</keyword>
<reference evidence="3" key="1">
    <citation type="submission" date="2023-03" db="EMBL/GenBank/DDBJ databases">
        <title>Massive genome expansion in bonnet fungi (Mycena s.s.) driven by repeated elements and novel gene families across ecological guilds.</title>
        <authorList>
            <consortium name="Lawrence Berkeley National Laboratory"/>
            <person name="Harder C.B."/>
            <person name="Miyauchi S."/>
            <person name="Viragh M."/>
            <person name="Kuo A."/>
            <person name="Thoen E."/>
            <person name="Andreopoulos B."/>
            <person name="Lu D."/>
            <person name="Skrede I."/>
            <person name="Drula E."/>
            <person name="Henrissat B."/>
            <person name="Morin E."/>
            <person name="Kohler A."/>
            <person name="Barry K."/>
            <person name="LaButti K."/>
            <person name="Morin E."/>
            <person name="Salamov A."/>
            <person name="Lipzen A."/>
            <person name="Mereny Z."/>
            <person name="Hegedus B."/>
            <person name="Baldrian P."/>
            <person name="Stursova M."/>
            <person name="Weitz H."/>
            <person name="Taylor A."/>
            <person name="Grigoriev I.V."/>
            <person name="Nagy L.G."/>
            <person name="Martin F."/>
            <person name="Kauserud H."/>
        </authorList>
    </citation>
    <scope>NUCLEOTIDE SEQUENCE</scope>
    <source>
        <strain evidence="3">CBHHK182m</strain>
    </source>
</reference>
<feature type="region of interest" description="Disordered" evidence="1">
    <location>
        <begin position="403"/>
        <end position="535"/>
    </location>
</feature>
<evidence type="ECO:0000256" key="1">
    <source>
        <dbReference type="SAM" id="MobiDB-lite"/>
    </source>
</evidence>
<feature type="compositionally biased region" description="Pro residues" evidence="1">
    <location>
        <begin position="403"/>
        <end position="412"/>
    </location>
</feature>
<feature type="region of interest" description="Disordered" evidence="1">
    <location>
        <begin position="347"/>
        <end position="385"/>
    </location>
</feature>
<name>A0AAD7NMT2_9AGAR</name>
<evidence type="ECO:0000259" key="2">
    <source>
        <dbReference type="PROSITE" id="PS00028"/>
    </source>
</evidence>
<dbReference type="Proteomes" id="UP001215598">
    <property type="component" value="Unassembled WGS sequence"/>
</dbReference>